<proteinExistence type="predicted"/>
<dbReference type="AlphaFoldDB" id="A0A6C0LKH6"/>
<accession>A0A6C0LKH6</accession>
<organism evidence="1">
    <name type="scientific">viral metagenome</name>
    <dbReference type="NCBI Taxonomy" id="1070528"/>
    <lineage>
        <taxon>unclassified sequences</taxon>
        <taxon>metagenomes</taxon>
        <taxon>organismal metagenomes</taxon>
    </lineage>
</organism>
<evidence type="ECO:0000313" key="1">
    <source>
        <dbReference type="EMBL" id="QHU30191.1"/>
    </source>
</evidence>
<dbReference type="EMBL" id="MN740504">
    <property type="protein sequence ID" value="QHU30191.1"/>
    <property type="molecule type" value="Genomic_DNA"/>
</dbReference>
<sequence length="101" mass="11625">MSKWSLKTTRKITASMADFIMNRIPTISCINANNLYNAIIKINSVKDHIGPSVCLVQTEAGYYIMGKCEEERFRDIYIRLNAMCDHYTEITNKLNSIKQSE</sequence>
<name>A0A6C0LKH6_9ZZZZ</name>
<protein>
    <submittedName>
        <fullName evidence="1">Uncharacterized protein</fullName>
    </submittedName>
</protein>
<reference evidence="1" key="1">
    <citation type="journal article" date="2020" name="Nature">
        <title>Giant virus diversity and host interactions through global metagenomics.</title>
        <authorList>
            <person name="Schulz F."/>
            <person name="Roux S."/>
            <person name="Paez-Espino D."/>
            <person name="Jungbluth S."/>
            <person name="Walsh D.A."/>
            <person name="Denef V.J."/>
            <person name="McMahon K.D."/>
            <person name="Konstantinidis K.T."/>
            <person name="Eloe-Fadrosh E.A."/>
            <person name="Kyrpides N.C."/>
            <person name="Woyke T."/>
        </authorList>
    </citation>
    <scope>NUCLEOTIDE SEQUENCE</scope>
    <source>
        <strain evidence="1">GVMAG-M-3300027833-11</strain>
    </source>
</reference>